<evidence type="ECO:0008006" key="3">
    <source>
        <dbReference type="Google" id="ProtNLM"/>
    </source>
</evidence>
<evidence type="ECO:0000313" key="2">
    <source>
        <dbReference type="Proteomes" id="UP000184275"/>
    </source>
</evidence>
<reference evidence="2" key="1">
    <citation type="submission" date="2016-11" db="EMBL/GenBank/DDBJ databases">
        <authorList>
            <person name="Varghese N."/>
            <person name="Submissions S."/>
        </authorList>
    </citation>
    <scope>NUCLEOTIDE SEQUENCE [LARGE SCALE GENOMIC DNA]</scope>
    <source>
        <strain evidence="2">UWOS</strain>
    </source>
</reference>
<name>A0A1M6ZM29_9BACT</name>
<dbReference type="Gene3D" id="3.30.110.190">
    <property type="match status" value="1"/>
</dbReference>
<evidence type="ECO:0000313" key="1">
    <source>
        <dbReference type="EMBL" id="SHL31464.1"/>
    </source>
</evidence>
<dbReference type="Proteomes" id="UP000184275">
    <property type="component" value="Unassembled WGS sequence"/>
</dbReference>
<dbReference type="EMBL" id="FRAW01000065">
    <property type="protein sequence ID" value="SHL31464.1"/>
    <property type="molecule type" value="Genomic_DNA"/>
</dbReference>
<dbReference type="InterPro" id="IPR025506">
    <property type="entry name" value="Abi_alpha"/>
</dbReference>
<keyword evidence="2" id="KW-1185">Reference proteome</keyword>
<sequence length="263" mass="29662">MSDIPPEIQNVLTDCAKTILPQVYTDLAQPGVKAVGQALGTVLELSSTILLPLKLVNEKAKLLFAKRMNEYKEKLESIPEEKRAKVAPELGTPILDKLTYTTNDEIAELFTNLLANASNEDRVNVAHPSFVSMIEHLSPDEARVLKYFQRTNEVLYCNFNGDVEKGYYTLKSHSTLIGKYVELQYPQNESAYLSNFESMGILKDENGSYKVGYPQYDEIEDYAKLESLKSAYVPSKYKSITVEKGYYTITSFGKMFIEACTKV</sequence>
<dbReference type="RefSeq" id="WP_143159530.1">
    <property type="nucleotide sequence ID" value="NZ_FRAW01000065.1"/>
</dbReference>
<proteinExistence type="predicted"/>
<protein>
    <recommendedName>
        <fullName evidence="3">DUF4393 domain-containing protein</fullName>
    </recommendedName>
</protein>
<organism evidence="1 2">
    <name type="scientific">Fibrobacter intestinalis</name>
    <dbReference type="NCBI Taxonomy" id="28122"/>
    <lineage>
        <taxon>Bacteria</taxon>
        <taxon>Pseudomonadati</taxon>
        <taxon>Fibrobacterota</taxon>
        <taxon>Fibrobacteria</taxon>
        <taxon>Fibrobacterales</taxon>
        <taxon>Fibrobacteraceae</taxon>
        <taxon>Fibrobacter</taxon>
    </lineage>
</organism>
<dbReference type="Pfam" id="PF14337">
    <property type="entry name" value="Abi_alpha"/>
    <property type="match status" value="1"/>
</dbReference>
<gene>
    <name evidence="1" type="ORF">SAMN05720469_1652</name>
</gene>
<dbReference type="AlphaFoldDB" id="A0A1M6ZM29"/>
<accession>A0A1M6ZM29</accession>